<sequence length="27" mass="3000">MICMIVALVRCKIRETTPAPPRRAEGS</sequence>
<reference evidence="1" key="1">
    <citation type="submission" date="2020-02" db="EMBL/GenBank/DDBJ databases">
        <authorList>
            <person name="Meier V. D."/>
        </authorList>
    </citation>
    <scope>NUCLEOTIDE SEQUENCE</scope>
    <source>
        <strain evidence="1">AVDCRST_MAG93</strain>
    </source>
</reference>
<name>A0A6J4M5C5_9CHLR</name>
<organism evidence="1">
    <name type="scientific">uncultured Chloroflexia bacterium</name>
    <dbReference type="NCBI Taxonomy" id="1672391"/>
    <lineage>
        <taxon>Bacteria</taxon>
        <taxon>Bacillati</taxon>
        <taxon>Chloroflexota</taxon>
        <taxon>Chloroflexia</taxon>
        <taxon>environmental samples</taxon>
    </lineage>
</organism>
<gene>
    <name evidence="1" type="ORF">AVDCRST_MAG93-7090</name>
</gene>
<protein>
    <submittedName>
        <fullName evidence="1">Uncharacterized protein</fullName>
    </submittedName>
</protein>
<proteinExistence type="predicted"/>
<evidence type="ECO:0000313" key="1">
    <source>
        <dbReference type="EMBL" id="CAA9350393.1"/>
    </source>
</evidence>
<feature type="non-terminal residue" evidence="1">
    <location>
        <position position="27"/>
    </location>
</feature>
<dbReference type="EMBL" id="CADCTR010002394">
    <property type="protein sequence ID" value="CAA9350393.1"/>
    <property type="molecule type" value="Genomic_DNA"/>
</dbReference>
<accession>A0A6J4M5C5</accession>
<dbReference type="AlphaFoldDB" id="A0A6J4M5C5"/>